<dbReference type="EMBL" id="CAJVQC010053927">
    <property type="protein sequence ID" value="CAG8793563.1"/>
    <property type="molecule type" value="Genomic_DNA"/>
</dbReference>
<proteinExistence type="predicted"/>
<reference evidence="1" key="1">
    <citation type="submission" date="2021-06" db="EMBL/GenBank/DDBJ databases">
        <authorList>
            <person name="Kallberg Y."/>
            <person name="Tangrot J."/>
            <person name="Rosling A."/>
        </authorList>
    </citation>
    <scope>NUCLEOTIDE SEQUENCE</scope>
    <source>
        <strain evidence="1">MA461A</strain>
    </source>
</reference>
<feature type="non-terminal residue" evidence="1">
    <location>
        <position position="119"/>
    </location>
</feature>
<evidence type="ECO:0000313" key="1">
    <source>
        <dbReference type="EMBL" id="CAG8793563.1"/>
    </source>
</evidence>
<dbReference type="Proteomes" id="UP000789920">
    <property type="component" value="Unassembled WGS sequence"/>
</dbReference>
<name>A0ACA9RHS1_9GLOM</name>
<comment type="caution">
    <text evidence="1">The sequence shown here is derived from an EMBL/GenBank/DDBJ whole genome shotgun (WGS) entry which is preliminary data.</text>
</comment>
<accession>A0ACA9RHS1</accession>
<gene>
    <name evidence="1" type="ORF">RPERSI_LOCUS19590</name>
</gene>
<sequence>MISSHWYSEESLALFDKKKIREPKINIRNAIELDSKKVSYSYGFRLCKKALNIAITNGSNKLIQENNNFSISNPYQYKGKGHLANKRSLLAIKNYNSTNIVSSNQDKILASGSKKKNKH</sequence>
<protein>
    <submittedName>
        <fullName evidence="1">8550_t:CDS:1</fullName>
    </submittedName>
</protein>
<evidence type="ECO:0000313" key="2">
    <source>
        <dbReference type="Proteomes" id="UP000789920"/>
    </source>
</evidence>
<organism evidence="1 2">
    <name type="scientific">Racocetra persica</name>
    <dbReference type="NCBI Taxonomy" id="160502"/>
    <lineage>
        <taxon>Eukaryota</taxon>
        <taxon>Fungi</taxon>
        <taxon>Fungi incertae sedis</taxon>
        <taxon>Mucoromycota</taxon>
        <taxon>Glomeromycotina</taxon>
        <taxon>Glomeromycetes</taxon>
        <taxon>Diversisporales</taxon>
        <taxon>Gigasporaceae</taxon>
        <taxon>Racocetra</taxon>
    </lineage>
</organism>
<keyword evidence="2" id="KW-1185">Reference proteome</keyword>